<organism evidence="8 9">
    <name type="scientific">Rhizosphaericola mali</name>
    <dbReference type="NCBI Taxonomy" id="2545455"/>
    <lineage>
        <taxon>Bacteria</taxon>
        <taxon>Pseudomonadati</taxon>
        <taxon>Bacteroidota</taxon>
        <taxon>Chitinophagia</taxon>
        <taxon>Chitinophagales</taxon>
        <taxon>Chitinophagaceae</taxon>
        <taxon>Rhizosphaericola</taxon>
    </lineage>
</organism>
<dbReference type="Pfam" id="PF07681">
    <property type="entry name" value="DoxX"/>
    <property type="match status" value="1"/>
</dbReference>
<dbReference type="AlphaFoldDB" id="A0A5P2G8N0"/>
<dbReference type="RefSeq" id="WP_131331056.1">
    <property type="nucleotide sequence ID" value="NZ_CP044016.1"/>
</dbReference>
<feature type="transmembrane region" description="Helical" evidence="7">
    <location>
        <begin position="112"/>
        <end position="133"/>
    </location>
</feature>
<keyword evidence="9" id="KW-1185">Reference proteome</keyword>
<protein>
    <submittedName>
        <fullName evidence="8">DoxX family protein</fullName>
    </submittedName>
</protein>
<evidence type="ECO:0000256" key="3">
    <source>
        <dbReference type="ARBA" id="ARBA00022475"/>
    </source>
</evidence>
<evidence type="ECO:0000256" key="4">
    <source>
        <dbReference type="ARBA" id="ARBA00022692"/>
    </source>
</evidence>
<evidence type="ECO:0000256" key="5">
    <source>
        <dbReference type="ARBA" id="ARBA00022989"/>
    </source>
</evidence>
<keyword evidence="3" id="KW-1003">Cell membrane</keyword>
<dbReference type="OrthoDB" id="9813193at2"/>
<dbReference type="KEGG" id="arac:E0W69_016060"/>
<keyword evidence="4 7" id="KW-0812">Transmembrane</keyword>
<evidence type="ECO:0000256" key="1">
    <source>
        <dbReference type="ARBA" id="ARBA00004651"/>
    </source>
</evidence>
<reference evidence="8 9" key="1">
    <citation type="submission" date="2019-09" db="EMBL/GenBank/DDBJ databases">
        <title>Complete genome sequence of Arachidicoccus sp. B3-10 isolated from apple orchard soil.</title>
        <authorList>
            <person name="Kim H.S."/>
            <person name="Han K.-I."/>
            <person name="Suh M.K."/>
            <person name="Lee K.C."/>
            <person name="Eom M.K."/>
            <person name="Kim J.-S."/>
            <person name="Kang S.W."/>
            <person name="Sin Y."/>
            <person name="Lee J.-S."/>
        </authorList>
    </citation>
    <scope>NUCLEOTIDE SEQUENCE [LARGE SCALE GENOMIC DNA]</scope>
    <source>
        <strain evidence="8 9">B3-10</strain>
    </source>
</reference>
<evidence type="ECO:0000256" key="6">
    <source>
        <dbReference type="ARBA" id="ARBA00023136"/>
    </source>
</evidence>
<comment type="subcellular location">
    <subcellularLocation>
        <location evidence="1">Cell membrane</location>
        <topology evidence="1">Multi-pass membrane protein</topology>
    </subcellularLocation>
</comment>
<evidence type="ECO:0000256" key="7">
    <source>
        <dbReference type="SAM" id="Phobius"/>
    </source>
</evidence>
<name>A0A5P2G8N0_9BACT</name>
<keyword evidence="6 7" id="KW-0472">Membrane</keyword>
<proteinExistence type="inferred from homology"/>
<feature type="transmembrane region" description="Helical" evidence="7">
    <location>
        <begin position="85"/>
        <end position="106"/>
    </location>
</feature>
<keyword evidence="5 7" id="KW-1133">Transmembrane helix</keyword>
<evidence type="ECO:0000313" key="9">
    <source>
        <dbReference type="Proteomes" id="UP000292424"/>
    </source>
</evidence>
<feature type="transmembrane region" description="Helical" evidence="7">
    <location>
        <begin position="53"/>
        <end position="78"/>
    </location>
</feature>
<evidence type="ECO:0000256" key="2">
    <source>
        <dbReference type="ARBA" id="ARBA00006679"/>
    </source>
</evidence>
<gene>
    <name evidence="8" type="ORF">E0W69_016060</name>
</gene>
<dbReference type="PANTHER" id="PTHR33452:SF1">
    <property type="entry name" value="INNER MEMBRANE PROTEIN YPHA-RELATED"/>
    <property type="match status" value="1"/>
</dbReference>
<sequence length="136" mass="15291">MNIKKFNSGSFSIFNMDFALLVLRLWAGLSLFVKHGIEKFTDFPGMLSRFPDPIHIGAAPSLTFALISDAICTVLIAIGWFTRIAAAFEVINLLVIFITLHSFSFMQEHAEIVYLYLGIYITIFFSGPGKYSLDKK</sequence>
<dbReference type="InterPro" id="IPR051907">
    <property type="entry name" value="DoxX-like_oxidoreductase"/>
</dbReference>
<dbReference type="InterPro" id="IPR032808">
    <property type="entry name" value="DoxX"/>
</dbReference>
<evidence type="ECO:0000313" key="8">
    <source>
        <dbReference type="EMBL" id="QES90100.1"/>
    </source>
</evidence>
<dbReference type="PANTHER" id="PTHR33452">
    <property type="entry name" value="OXIDOREDUCTASE CATD-RELATED"/>
    <property type="match status" value="1"/>
</dbReference>
<feature type="transmembrane region" description="Helical" evidence="7">
    <location>
        <begin position="12"/>
        <end position="33"/>
    </location>
</feature>
<dbReference type="EMBL" id="CP044016">
    <property type="protein sequence ID" value="QES90100.1"/>
    <property type="molecule type" value="Genomic_DNA"/>
</dbReference>
<accession>A0A5P2G8N0</accession>
<dbReference type="GO" id="GO:0005886">
    <property type="term" value="C:plasma membrane"/>
    <property type="evidence" value="ECO:0007669"/>
    <property type="project" value="UniProtKB-SubCell"/>
</dbReference>
<dbReference type="Proteomes" id="UP000292424">
    <property type="component" value="Chromosome"/>
</dbReference>
<comment type="similarity">
    <text evidence="2">Belongs to the DoxX family.</text>
</comment>